<keyword evidence="3" id="KW-1185">Reference proteome</keyword>
<keyword evidence="1" id="KW-0472">Membrane</keyword>
<protein>
    <submittedName>
        <fullName evidence="2">Spore germination protein</fullName>
    </submittedName>
</protein>
<dbReference type="EMBL" id="JAIQUM010000038">
    <property type="protein sequence ID" value="MBZ5751718.1"/>
    <property type="molecule type" value="Genomic_DNA"/>
</dbReference>
<evidence type="ECO:0000256" key="1">
    <source>
        <dbReference type="SAM" id="Phobius"/>
    </source>
</evidence>
<proteinExistence type="predicted"/>
<name>A0ABS7UTT4_9BACI</name>
<dbReference type="RefSeq" id="WP_224140082.1">
    <property type="nucleotide sequence ID" value="NZ_JAIQUM010000038.1"/>
</dbReference>
<organism evidence="2 3">
    <name type="scientific">Metabacillus rhizolycopersici</name>
    <dbReference type="NCBI Taxonomy" id="2875709"/>
    <lineage>
        <taxon>Bacteria</taxon>
        <taxon>Bacillati</taxon>
        <taxon>Bacillota</taxon>
        <taxon>Bacilli</taxon>
        <taxon>Bacillales</taxon>
        <taxon>Bacillaceae</taxon>
        <taxon>Metabacillus</taxon>
    </lineage>
</organism>
<feature type="transmembrane region" description="Helical" evidence="1">
    <location>
        <begin position="6"/>
        <end position="23"/>
    </location>
</feature>
<dbReference type="InterPro" id="IPR004761">
    <property type="entry name" value="Spore_GerAB"/>
</dbReference>
<evidence type="ECO:0000313" key="3">
    <source>
        <dbReference type="Proteomes" id="UP001165287"/>
    </source>
</evidence>
<gene>
    <name evidence="2" type="ORF">K9V48_16050</name>
</gene>
<keyword evidence="1" id="KW-0812">Transmembrane</keyword>
<accession>A0ABS7UTT4</accession>
<keyword evidence="1" id="KW-1133">Transmembrane helix</keyword>
<evidence type="ECO:0000313" key="2">
    <source>
        <dbReference type="EMBL" id="MBZ5751718.1"/>
    </source>
</evidence>
<sequence length="80" mass="8848">MLGKYLGWMIGVLYVISLIYIAARTLRSYGDLLLSSTMPKTPLLALNTKNDNFQTCCIALKSSPLVIKADSQTFFVNSGR</sequence>
<dbReference type="Proteomes" id="UP001165287">
    <property type="component" value="Unassembled WGS sequence"/>
</dbReference>
<reference evidence="2" key="1">
    <citation type="submission" date="2024-05" db="EMBL/GenBank/DDBJ databases">
        <title>Metabacillus sp. nov., isolated from the rhizosphere soil of tomato plants.</title>
        <authorList>
            <person name="Ma R."/>
        </authorList>
    </citation>
    <scope>NUCLEOTIDE SEQUENCE</scope>
    <source>
        <strain evidence="2">DBTR6</strain>
    </source>
</reference>
<dbReference type="Pfam" id="PF03845">
    <property type="entry name" value="Spore_permease"/>
    <property type="match status" value="1"/>
</dbReference>
<comment type="caution">
    <text evidence="2">The sequence shown here is derived from an EMBL/GenBank/DDBJ whole genome shotgun (WGS) entry which is preliminary data.</text>
</comment>